<reference evidence="4 5" key="1">
    <citation type="submission" date="2022-09" db="EMBL/GenBank/DDBJ databases">
        <authorList>
            <person name="Giprobiosintez L."/>
        </authorList>
    </citation>
    <scope>NUCLEOTIDE SEQUENCE [LARGE SCALE GENOMIC DNA]</scope>
    <source>
        <strain evidence="5">VKPM-B-12549 (GBS-15)</strain>
    </source>
</reference>
<feature type="region of interest" description="Disordered" evidence="1">
    <location>
        <begin position="433"/>
        <end position="485"/>
    </location>
</feature>
<feature type="compositionally biased region" description="Pro residues" evidence="1">
    <location>
        <begin position="366"/>
        <end position="379"/>
    </location>
</feature>
<feature type="domain" description="Transposase IS801/IS1294" evidence="2">
    <location>
        <begin position="176"/>
        <end position="349"/>
    </location>
</feature>
<dbReference type="Proteomes" id="UP001359308">
    <property type="component" value="Chromosome"/>
</dbReference>
<dbReference type="RefSeq" id="WP_198322326.1">
    <property type="nucleotide sequence ID" value="NZ_CP104311.1"/>
</dbReference>
<feature type="compositionally biased region" description="Pro residues" evidence="1">
    <location>
        <begin position="437"/>
        <end position="447"/>
    </location>
</feature>
<sequence>MPAVAACRHDLPPLVPPTVYQPRRPERTAAYQAVQGHLETWLHLARRSEPDGDPIPAHVEREFRQYLTCGILAHGFARARCADGGHDFLVAFSCKGRGVCPSCSTRRMAETAAHLVDHVFPEVPVRQWVLSLPKRLRYFLHHHAHRVNPVLRIFLAEVETALRSCSPDAPNAARFGAVTFVHRFGSALNANLHFHCCVIDGVFSAEAEGIRFHPACLSEAAIARVQPQTRRRVRKLFERRAVLPEEATELMLGWEHSGGFSLHAEVWVPAWDRAGLERLLRSCARPIFAGERLAWVEPDERLIYPLPKPRPEGQTDLYLTPLEFLDRLATLVPPPRKHRHRYHGVLAPHSPLRPAVTAYAGLPLDRPAPPVTPPAPKTPAEPKRASPAAYLWAVLLARIYAALPWICPECGSPMRLIAAVTEREPVQRILRHIGEPALPPPISPARSPPEEQSFDWDQTSGDESAGGEPSFEPPPEFEFDQTVSW</sequence>
<name>A0ABZ2F8C7_METCP</name>
<dbReference type="Pfam" id="PF04986">
    <property type="entry name" value="Y2_Tnp"/>
    <property type="match status" value="1"/>
</dbReference>
<evidence type="ECO:0000259" key="2">
    <source>
        <dbReference type="Pfam" id="PF04986"/>
    </source>
</evidence>
<dbReference type="EMBL" id="CP104311">
    <property type="protein sequence ID" value="WWF02508.1"/>
    <property type="molecule type" value="Genomic_DNA"/>
</dbReference>
<evidence type="ECO:0000313" key="4">
    <source>
        <dbReference type="EMBL" id="WWF02508.1"/>
    </source>
</evidence>
<gene>
    <name evidence="4" type="ORF">N4J17_02495</name>
</gene>
<proteinExistence type="predicted"/>
<organism evidence="4 5">
    <name type="scientific">Methylococcus capsulatus</name>
    <dbReference type="NCBI Taxonomy" id="414"/>
    <lineage>
        <taxon>Bacteria</taxon>
        <taxon>Pseudomonadati</taxon>
        <taxon>Pseudomonadota</taxon>
        <taxon>Gammaproteobacteria</taxon>
        <taxon>Methylococcales</taxon>
        <taxon>Methylococcaceae</taxon>
        <taxon>Methylococcus</taxon>
    </lineage>
</organism>
<feature type="domain" description="Transposase zinc-binding" evidence="3">
    <location>
        <begin position="53"/>
        <end position="132"/>
    </location>
</feature>
<feature type="region of interest" description="Disordered" evidence="1">
    <location>
        <begin position="363"/>
        <end position="383"/>
    </location>
</feature>
<protein>
    <submittedName>
        <fullName evidence="4">Transposase</fullName>
    </submittedName>
</protein>
<dbReference type="InterPro" id="IPR007069">
    <property type="entry name" value="Transposase_32"/>
</dbReference>
<accession>A0ABZ2F8C7</accession>
<dbReference type="Pfam" id="PF14319">
    <property type="entry name" value="Zn_Tnp_IS91"/>
    <property type="match status" value="1"/>
</dbReference>
<evidence type="ECO:0000259" key="3">
    <source>
        <dbReference type="Pfam" id="PF14319"/>
    </source>
</evidence>
<dbReference type="InterPro" id="IPR026889">
    <property type="entry name" value="Zn_Tnp"/>
</dbReference>
<evidence type="ECO:0000313" key="5">
    <source>
        <dbReference type="Proteomes" id="UP001359308"/>
    </source>
</evidence>
<evidence type="ECO:0000256" key="1">
    <source>
        <dbReference type="SAM" id="MobiDB-lite"/>
    </source>
</evidence>
<keyword evidence="5" id="KW-1185">Reference proteome</keyword>